<proteinExistence type="predicted"/>
<keyword evidence="3" id="KW-1185">Reference proteome</keyword>
<dbReference type="EMBL" id="JACEIK010008356">
    <property type="protein sequence ID" value="MCE3051298.1"/>
    <property type="molecule type" value="Genomic_DNA"/>
</dbReference>
<reference evidence="2 3" key="1">
    <citation type="journal article" date="2021" name="BMC Genomics">
        <title>Datura genome reveals duplications of psychoactive alkaloid biosynthetic genes and high mutation rate following tissue culture.</title>
        <authorList>
            <person name="Rajewski A."/>
            <person name="Carter-House D."/>
            <person name="Stajich J."/>
            <person name="Litt A."/>
        </authorList>
    </citation>
    <scope>NUCLEOTIDE SEQUENCE [LARGE SCALE GENOMIC DNA]</scope>
    <source>
        <strain evidence="2">AR-01</strain>
    </source>
</reference>
<comment type="caution">
    <text evidence="2">The sequence shown here is derived from an EMBL/GenBank/DDBJ whole genome shotgun (WGS) entry which is preliminary data.</text>
</comment>
<feature type="region of interest" description="Disordered" evidence="1">
    <location>
        <begin position="1"/>
        <end position="53"/>
    </location>
</feature>
<protein>
    <submittedName>
        <fullName evidence="2">Uncharacterized protein</fullName>
    </submittedName>
</protein>
<name>A0ABS8WKE2_DATST</name>
<evidence type="ECO:0000313" key="3">
    <source>
        <dbReference type="Proteomes" id="UP000823775"/>
    </source>
</evidence>
<sequence>PLDDDVATEDEMERVDSDIESSDDAEEDSAAEKAGAEPYNARHPGAIQPRHPLSRHYSMRARPLPSAMAIARGVCRPRWEVTCARQPLWHPVERAMWPKCSVFAWRCVRFTRTKFNSYFN</sequence>
<feature type="compositionally biased region" description="Acidic residues" evidence="1">
    <location>
        <begin position="1"/>
        <end position="29"/>
    </location>
</feature>
<accession>A0ABS8WKE2</accession>
<evidence type="ECO:0000313" key="2">
    <source>
        <dbReference type="EMBL" id="MCE3051298.1"/>
    </source>
</evidence>
<gene>
    <name evidence="2" type="ORF">HAX54_049366</name>
</gene>
<organism evidence="2 3">
    <name type="scientific">Datura stramonium</name>
    <name type="common">Jimsonweed</name>
    <name type="synonym">Common thornapple</name>
    <dbReference type="NCBI Taxonomy" id="4076"/>
    <lineage>
        <taxon>Eukaryota</taxon>
        <taxon>Viridiplantae</taxon>
        <taxon>Streptophyta</taxon>
        <taxon>Embryophyta</taxon>
        <taxon>Tracheophyta</taxon>
        <taxon>Spermatophyta</taxon>
        <taxon>Magnoliopsida</taxon>
        <taxon>eudicotyledons</taxon>
        <taxon>Gunneridae</taxon>
        <taxon>Pentapetalae</taxon>
        <taxon>asterids</taxon>
        <taxon>lamiids</taxon>
        <taxon>Solanales</taxon>
        <taxon>Solanaceae</taxon>
        <taxon>Solanoideae</taxon>
        <taxon>Datureae</taxon>
        <taxon>Datura</taxon>
    </lineage>
</organism>
<evidence type="ECO:0000256" key="1">
    <source>
        <dbReference type="SAM" id="MobiDB-lite"/>
    </source>
</evidence>
<dbReference type="Proteomes" id="UP000823775">
    <property type="component" value="Unassembled WGS sequence"/>
</dbReference>
<feature type="non-terminal residue" evidence="2">
    <location>
        <position position="1"/>
    </location>
</feature>